<sequence>MNFSPYFYHELTQIMWQNLWICLWITLCMVLKKKVYSIVSNNKKIFKIKQLKAIHWSIFHPANIAVMWI</sequence>
<name>A0A1B7L6I3_9ENTR</name>
<reference evidence="3" key="1">
    <citation type="submission" date="2016-05" db="EMBL/GenBank/DDBJ databases">
        <authorList>
            <person name="Behera P."/>
            <person name="Vaishampayan P."/>
            <person name="Singh N."/>
            <person name="Raina V."/>
            <person name="Suar M."/>
            <person name="Pattnaik A."/>
            <person name="Rastogi G."/>
        </authorList>
    </citation>
    <scope>NUCLEOTIDE SEQUENCE [LARGE SCALE GENOMIC DNA]</scope>
    <source>
        <strain evidence="3">MP23</strain>
    </source>
</reference>
<gene>
    <name evidence="2" type="ORF">A9B99_19810</name>
</gene>
<keyword evidence="3" id="KW-1185">Reference proteome</keyword>
<dbReference type="EMBL" id="LYRP01000004">
    <property type="protein sequence ID" value="OAT77890.1"/>
    <property type="molecule type" value="Genomic_DNA"/>
</dbReference>
<organism evidence="2 3">
    <name type="scientific">Mangrovibacter phragmitis</name>
    <dbReference type="NCBI Taxonomy" id="1691903"/>
    <lineage>
        <taxon>Bacteria</taxon>
        <taxon>Pseudomonadati</taxon>
        <taxon>Pseudomonadota</taxon>
        <taxon>Gammaproteobacteria</taxon>
        <taxon>Enterobacterales</taxon>
        <taxon>Enterobacteriaceae</taxon>
        <taxon>Mangrovibacter</taxon>
    </lineage>
</organism>
<dbReference type="AlphaFoldDB" id="A0A1B7L6I3"/>
<keyword evidence="1" id="KW-1133">Transmembrane helix</keyword>
<keyword evidence="1" id="KW-0812">Transmembrane</keyword>
<feature type="transmembrane region" description="Helical" evidence="1">
    <location>
        <begin position="14"/>
        <end position="31"/>
    </location>
</feature>
<accession>A0A1B7L6I3</accession>
<dbReference type="Proteomes" id="UP000078225">
    <property type="component" value="Unassembled WGS sequence"/>
</dbReference>
<evidence type="ECO:0000256" key="1">
    <source>
        <dbReference type="SAM" id="Phobius"/>
    </source>
</evidence>
<comment type="caution">
    <text evidence="2">The sequence shown here is derived from an EMBL/GenBank/DDBJ whole genome shotgun (WGS) entry which is preliminary data.</text>
</comment>
<evidence type="ECO:0000313" key="2">
    <source>
        <dbReference type="EMBL" id="OAT77890.1"/>
    </source>
</evidence>
<protein>
    <submittedName>
        <fullName evidence="2">Uncharacterized protein</fullName>
    </submittedName>
</protein>
<proteinExistence type="predicted"/>
<keyword evidence="1" id="KW-0472">Membrane</keyword>
<evidence type="ECO:0000313" key="3">
    <source>
        <dbReference type="Proteomes" id="UP000078225"/>
    </source>
</evidence>